<dbReference type="RefSeq" id="WP_341725887.1">
    <property type="nucleotide sequence ID" value="NZ_JBBWWT010000004.1"/>
</dbReference>
<gene>
    <name evidence="6" type="ORF">AAD027_09990</name>
</gene>
<dbReference type="InterPro" id="IPR011075">
    <property type="entry name" value="TetR_C"/>
</dbReference>
<keyword evidence="1" id="KW-0805">Transcription regulation</keyword>
<name>A0ABU9J1B3_9GAMM</name>
<evidence type="ECO:0000256" key="1">
    <source>
        <dbReference type="ARBA" id="ARBA00023015"/>
    </source>
</evidence>
<dbReference type="Gene3D" id="1.10.357.10">
    <property type="entry name" value="Tetracycline Repressor, domain 2"/>
    <property type="match status" value="1"/>
</dbReference>
<proteinExistence type="predicted"/>
<accession>A0ABU9J1B3</accession>
<dbReference type="SUPFAM" id="SSF48498">
    <property type="entry name" value="Tetracyclin repressor-like, C-terminal domain"/>
    <property type="match status" value="1"/>
</dbReference>
<keyword evidence="7" id="KW-1185">Reference proteome</keyword>
<evidence type="ECO:0000256" key="2">
    <source>
        <dbReference type="ARBA" id="ARBA00023125"/>
    </source>
</evidence>
<dbReference type="PROSITE" id="PS50977">
    <property type="entry name" value="HTH_TETR_2"/>
    <property type="match status" value="1"/>
</dbReference>
<dbReference type="PANTHER" id="PTHR47506:SF6">
    <property type="entry name" value="HTH-TYPE TRANSCRIPTIONAL REPRESSOR NEMR"/>
    <property type="match status" value="1"/>
</dbReference>
<evidence type="ECO:0000259" key="5">
    <source>
        <dbReference type="PROSITE" id="PS50977"/>
    </source>
</evidence>
<dbReference type="EMBL" id="JBBWWT010000004">
    <property type="protein sequence ID" value="MEL1264694.1"/>
    <property type="molecule type" value="Genomic_DNA"/>
</dbReference>
<dbReference type="Gene3D" id="1.10.10.60">
    <property type="entry name" value="Homeodomain-like"/>
    <property type="match status" value="1"/>
</dbReference>
<evidence type="ECO:0000313" key="7">
    <source>
        <dbReference type="Proteomes" id="UP001459204"/>
    </source>
</evidence>
<evidence type="ECO:0000313" key="6">
    <source>
        <dbReference type="EMBL" id="MEL1264694.1"/>
    </source>
</evidence>
<dbReference type="PANTHER" id="PTHR47506">
    <property type="entry name" value="TRANSCRIPTIONAL REGULATORY PROTEIN"/>
    <property type="match status" value="1"/>
</dbReference>
<dbReference type="SUPFAM" id="SSF46689">
    <property type="entry name" value="Homeodomain-like"/>
    <property type="match status" value="1"/>
</dbReference>
<comment type="caution">
    <text evidence="6">The sequence shown here is derived from an EMBL/GenBank/DDBJ whole genome shotgun (WGS) entry which is preliminary data.</text>
</comment>
<dbReference type="InterPro" id="IPR036271">
    <property type="entry name" value="Tet_transcr_reg_TetR-rel_C_sf"/>
</dbReference>
<dbReference type="Proteomes" id="UP001459204">
    <property type="component" value="Unassembled WGS sequence"/>
</dbReference>
<dbReference type="InterPro" id="IPR001647">
    <property type="entry name" value="HTH_TetR"/>
</dbReference>
<keyword evidence="3" id="KW-0804">Transcription</keyword>
<organism evidence="6 7">
    <name type="scientific">Pseudoxanthomonas putridarboris</name>
    <dbReference type="NCBI Taxonomy" id="752605"/>
    <lineage>
        <taxon>Bacteria</taxon>
        <taxon>Pseudomonadati</taxon>
        <taxon>Pseudomonadota</taxon>
        <taxon>Gammaproteobacteria</taxon>
        <taxon>Lysobacterales</taxon>
        <taxon>Lysobacteraceae</taxon>
        <taxon>Pseudoxanthomonas</taxon>
    </lineage>
</organism>
<feature type="DNA-binding region" description="H-T-H motif" evidence="4">
    <location>
        <begin position="34"/>
        <end position="53"/>
    </location>
</feature>
<keyword evidence="2 4" id="KW-0238">DNA-binding</keyword>
<dbReference type="Pfam" id="PF16925">
    <property type="entry name" value="TetR_C_13"/>
    <property type="match status" value="1"/>
</dbReference>
<evidence type="ECO:0000256" key="4">
    <source>
        <dbReference type="PROSITE-ProRule" id="PRU00335"/>
    </source>
</evidence>
<dbReference type="Pfam" id="PF00440">
    <property type="entry name" value="TetR_N"/>
    <property type="match status" value="1"/>
</dbReference>
<protein>
    <submittedName>
        <fullName evidence="6">TetR/AcrR family transcriptional regulator</fullName>
    </submittedName>
</protein>
<evidence type="ECO:0000256" key="3">
    <source>
        <dbReference type="ARBA" id="ARBA00023163"/>
    </source>
</evidence>
<dbReference type="InterPro" id="IPR009057">
    <property type="entry name" value="Homeodomain-like_sf"/>
</dbReference>
<reference evidence="6 7" key="1">
    <citation type="submission" date="2024-04" db="EMBL/GenBank/DDBJ databases">
        <title>Draft genome sequence of Pseudoxanthomonas putridarboris WD12.</title>
        <authorList>
            <person name="Oh J."/>
        </authorList>
    </citation>
    <scope>NUCLEOTIDE SEQUENCE [LARGE SCALE GENOMIC DNA]</scope>
    <source>
        <strain evidence="6 7">WD12</strain>
    </source>
</reference>
<sequence>MMLQAATTKGNATREMIVARAYAIACRHGLEGLSIGELASAAGMSKSGVFAHFGSREDLQLTVLDWTAKRFADAVILSAIAQPRGLPRLRAIMEGWFQWIQDNPDGCVMLGASNEYDARPGPMRDRIVAWLQQWRQQLVKAIGMCVESGELAAGTDPTLMAFELFALADGLHNARLYDPEQAQAMGRRALDRLLASYGAPAAPQPSSQTA</sequence>
<feature type="domain" description="HTH tetR-type" evidence="5">
    <location>
        <begin position="11"/>
        <end position="71"/>
    </location>
</feature>